<sequence length="261" mass="31245">MTQNKKLKLKNTLYLFFVASLLIFLQGCSANQKNELRRIAQTSSASEIYKYKIAVLDDLKKYKRKLDLRNPYSYNPELREKIFKEIETGKNTINLYQAGKELTHENEYLHYAFLPENIQYRNDFLILGLYKLVYKAYDLSTSHKFTAIEYNSTYMQELYKYLQVVRWKIRTNKGNDGQYLFLTWQNNWQIELMNHPATDLNIIRDLSFIKDKRETLFDHSNFSFEILMNRMLINVKYSLEETNIEPYDMSVSALKTFVFII</sequence>
<evidence type="ECO:0000313" key="2">
    <source>
        <dbReference type="Proteomes" id="UP000281112"/>
    </source>
</evidence>
<organism evidence="1 2">
    <name type="scientific">Vibrio viridaestus</name>
    <dbReference type="NCBI Taxonomy" id="2487322"/>
    <lineage>
        <taxon>Bacteria</taxon>
        <taxon>Pseudomonadati</taxon>
        <taxon>Pseudomonadota</taxon>
        <taxon>Gammaproteobacteria</taxon>
        <taxon>Vibrionales</taxon>
        <taxon>Vibrionaceae</taxon>
        <taxon>Vibrio</taxon>
    </lineage>
</organism>
<dbReference type="Proteomes" id="UP000281112">
    <property type="component" value="Unassembled WGS sequence"/>
</dbReference>
<gene>
    <name evidence="1" type="ORF">EES38_05080</name>
</gene>
<dbReference type="EMBL" id="RJVQ01000002">
    <property type="protein sequence ID" value="RQW63980.1"/>
    <property type="molecule type" value="Genomic_DNA"/>
</dbReference>
<dbReference type="RefSeq" id="WP_124936102.1">
    <property type="nucleotide sequence ID" value="NZ_RJVQ01000002.1"/>
</dbReference>
<evidence type="ECO:0008006" key="3">
    <source>
        <dbReference type="Google" id="ProtNLM"/>
    </source>
</evidence>
<protein>
    <recommendedName>
        <fullName evidence="3">Lipoprotein</fullName>
    </recommendedName>
</protein>
<reference evidence="1 2" key="1">
    <citation type="submission" date="2018-11" db="EMBL/GenBank/DDBJ databases">
        <title>Vibrio LJC006 sp. nov., isolated from seawater during the bloom of the enteromorpha.</title>
        <authorList>
            <person name="Liang J."/>
        </authorList>
    </citation>
    <scope>NUCLEOTIDE SEQUENCE [LARGE SCALE GENOMIC DNA]</scope>
    <source>
        <strain evidence="1 2">LJC006</strain>
    </source>
</reference>
<dbReference type="OrthoDB" id="5338644at2"/>
<name>A0A3N9TIQ2_9VIBR</name>
<keyword evidence="2" id="KW-1185">Reference proteome</keyword>
<accession>A0A3N9TIQ2</accession>
<comment type="caution">
    <text evidence="1">The sequence shown here is derived from an EMBL/GenBank/DDBJ whole genome shotgun (WGS) entry which is preliminary data.</text>
</comment>
<dbReference type="PROSITE" id="PS51257">
    <property type="entry name" value="PROKAR_LIPOPROTEIN"/>
    <property type="match status" value="1"/>
</dbReference>
<dbReference type="AlphaFoldDB" id="A0A3N9TIQ2"/>
<proteinExistence type="predicted"/>
<evidence type="ECO:0000313" key="1">
    <source>
        <dbReference type="EMBL" id="RQW63980.1"/>
    </source>
</evidence>